<evidence type="ECO:0000256" key="1">
    <source>
        <dbReference type="ARBA" id="ARBA00022531"/>
    </source>
</evidence>
<dbReference type="GO" id="GO:0009523">
    <property type="term" value="C:photosystem II"/>
    <property type="evidence" value="ECO:0007669"/>
    <property type="project" value="UniProtKB-KW"/>
</dbReference>
<evidence type="ECO:0000259" key="3">
    <source>
        <dbReference type="Pfam" id="PF13460"/>
    </source>
</evidence>
<proteinExistence type="predicted"/>
<dbReference type="Gene3D" id="3.40.50.720">
    <property type="entry name" value="NAD(P)-binding Rossmann-like Domain"/>
    <property type="match status" value="1"/>
</dbReference>
<comment type="caution">
    <text evidence="4">The sequence shown here is derived from an EMBL/GenBank/DDBJ whole genome shotgun (WGS) entry which is preliminary data.</text>
</comment>
<dbReference type="GO" id="GO:0015979">
    <property type="term" value="P:photosynthesis"/>
    <property type="evidence" value="ECO:0007669"/>
    <property type="project" value="UniProtKB-KW"/>
</dbReference>
<dbReference type="InterPro" id="IPR036291">
    <property type="entry name" value="NAD(P)-bd_dom_sf"/>
</dbReference>
<evidence type="ECO:0000313" key="4">
    <source>
        <dbReference type="EMBL" id="MEN7551609.1"/>
    </source>
</evidence>
<dbReference type="PANTHER" id="PTHR47128">
    <property type="match status" value="1"/>
</dbReference>
<evidence type="ECO:0000256" key="2">
    <source>
        <dbReference type="ARBA" id="ARBA00023276"/>
    </source>
</evidence>
<dbReference type="EMBL" id="JBDKWZ010000024">
    <property type="protein sequence ID" value="MEN7551609.1"/>
    <property type="molecule type" value="Genomic_DNA"/>
</dbReference>
<gene>
    <name evidence="4" type="ORF">AAG747_27085</name>
</gene>
<organism evidence="4 5">
    <name type="scientific">Rapidithrix thailandica</name>
    <dbReference type="NCBI Taxonomy" id="413964"/>
    <lineage>
        <taxon>Bacteria</taxon>
        <taxon>Pseudomonadati</taxon>
        <taxon>Bacteroidota</taxon>
        <taxon>Cytophagia</taxon>
        <taxon>Cytophagales</taxon>
        <taxon>Flammeovirgaceae</taxon>
        <taxon>Rapidithrix</taxon>
    </lineage>
</organism>
<dbReference type="RefSeq" id="WP_346824389.1">
    <property type="nucleotide sequence ID" value="NZ_JBDKWZ010000024.1"/>
</dbReference>
<name>A0AAW9S338_9BACT</name>
<dbReference type="CDD" id="cd05243">
    <property type="entry name" value="SDR_a5"/>
    <property type="match status" value="1"/>
</dbReference>
<dbReference type="AlphaFoldDB" id="A0AAW9S338"/>
<dbReference type="Pfam" id="PF13460">
    <property type="entry name" value="NAD_binding_10"/>
    <property type="match status" value="1"/>
</dbReference>
<keyword evidence="2" id="KW-0604">Photosystem II</keyword>
<reference evidence="4 5" key="1">
    <citation type="submission" date="2024-04" db="EMBL/GenBank/DDBJ databases">
        <title>Novel genus in family Flammeovirgaceae.</title>
        <authorList>
            <person name="Nguyen T.H."/>
            <person name="Vuong T.Q."/>
            <person name="Le H."/>
            <person name="Kim S.-G."/>
        </authorList>
    </citation>
    <scope>NUCLEOTIDE SEQUENCE [LARGE SCALE GENOMIC DNA]</scope>
    <source>
        <strain evidence="4 5">JCM 23209</strain>
    </source>
</reference>
<keyword evidence="1" id="KW-0602">Photosynthesis</keyword>
<feature type="domain" description="NAD(P)-binding" evidence="3">
    <location>
        <begin position="8"/>
        <end position="193"/>
    </location>
</feature>
<dbReference type="InterPro" id="IPR016040">
    <property type="entry name" value="NAD(P)-bd_dom"/>
</dbReference>
<protein>
    <submittedName>
        <fullName evidence="4">SDR family oxidoreductase</fullName>
    </submittedName>
</protein>
<evidence type="ECO:0000313" key="5">
    <source>
        <dbReference type="Proteomes" id="UP001403385"/>
    </source>
</evidence>
<keyword evidence="5" id="KW-1185">Reference proteome</keyword>
<sequence>MEKVLVAGATGYLGRYIVKELARQAYYVKAIGRSKSKLQDLSPYLNEAIEAEVTRADTLEKALRDTDVVISTVGITRQKDGLTYMDVDYQANMNLLRMAQAKGVKKFIYVSVFRGDQLTQLKICEAKEKFAEELQQSGMEYCIVRPDGFFSDMTEILNMANNGRVYLIGNGECKANPIHGEDLAEVCVQSIHSQEKQIPVGGPEVLSHKQIAQMAFAVCGKKAKITYLPLWLTQLVTFLARTFTSSKTYGPVEFFLTAMSMDMVAPVYGKHTLQKHFEKVQKTGFDQLAGSPVS</sequence>
<dbReference type="SUPFAM" id="SSF51735">
    <property type="entry name" value="NAD(P)-binding Rossmann-fold domains"/>
    <property type="match status" value="1"/>
</dbReference>
<dbReference type="PANTHER" id="PTHR47128:SF2">
    <property type="entry name" value="PROTEIN HIGH CHLOROPHYLL FLUORESCENCE PHENOTYPE 244, CHLOROPLASTIC"/>
    <property type="match status" value="1"/>
</dbReference>
<accession>A0AAW9S338</accession>
<dbReference type="Proteomes" id="UP001403385">
    <property type="component" value="Unassembled WGS sequence"/>
</dbReference>
<dbReference type="InterPro" id="IPR044256">
    <property type="entry name" value="HCF244-like"/>
</dbReference>